<evidence type="ECO:0000256" key="3">
    <source>
        <dbReference type="ARBA" id="ARBA00022670"/>
    </source>
</evidence>
<protein>
    <recommendedName>
        <fullName evidence="7">Probable cytosol aminopeptidase</fullName>
    </recommendedName>
    <alternativeName>
        <fullName evidence="8">Leucine aminopeptidase</fullName>
    </alternativeName>
    <alternativeName>
        <fullName evidence="5">Leucyl aminopeptidase</fullName>
    </alternativeName>
</protein>
<dbReference type="InterPro" id="IPR011356">
    <property type="entry name" value="Leucine_aapep/pepB"/>
</dbReference>
<name>A0ABV6QWX7_9ACTN</name>
<dbReference type="Proteomes" id="UP001589890">
    <property type="component" value="Unassembled WGS sequence"/>
</dbReference>
<organism evidence="10 11">
    <name type="scientific">Kribbella deserti</name>
    <dbReference type="NCBI Taxonomy" id="1926257"/>
    <lineage>
        <taxon>Bacteria</taxon>
        <taxon>Bacillati</taxon>
        <taxon>Actinomycetota</taxon>
        <taxon>Actinomycetes</taxon>
        <taxon>Propionibacteriales</taxon>
        <taxon>Kribbellaceae</taxon>
        <taxon>Kribbella</taxon>
    </lineage>
</organism>
<sequence length="505" mass="52576">MARRTPARTAVPAAPAVVWQAGLPAHGARTWVILVGAAGLPDAAKDAGERLGVDLERLLEALTGTGFSPGAGRVAAYPLLAGEITQVVLAGAGDGSPRDLRHAGAAIARFGRGHDELTTVVAEGIDDAGLQAFAEGVVLGSFTFHRKTVDPGKPVAGRIVLTDGTDTDRDEVVERGLVIGRTGCLARELATTPSNEKDPAWLAARATELAKANGLDVRVWDEKQLAADGFGGILAVGQGSVRPPRLIRLDYTPPGATKNTPYVVLVGKGITYDTGGLSLKPRESMVSMKRDMTGGGSVIATMAALRDLGAKVRVTGLVCAAENMPSGTAYRPDDIVRHYGGRTTEVKNTDAEGRMVLADGLAYAVEELKPDVLVDIATLTGAIKMALGSMLYGGLFATDDALADNLVEAGFVSGEQLWRMPLPVEYADYISTPVADAVNSSKGPGSITAALFLKNFSGGLPWAHLDLSSIAESPRDEFEYTLGATGAGARLLTTWLTSPNPTAGI</sequence>
<evidence type="ECO:0000259" key="9">
    <source>
        <dbReference type="PROSITE" id="PS00631"/>
    </source>
</evidence>
<dbReference type="Gene3D" id="3.40.220.10">
    <property type="entry name" value="Leucine Aminopeptidase, subunit E, domain 1"/>
    <property type="match status" value="1"/>
</dbReference>
<evidence type="ECO:0000256" key="1">
    <source>
        <dbReference type="ARBA" id="ARBA00009528"/>
    </source>
</evidence>
<evidence type="ECO:0000256" key="6">
    <source>
        <dbReference type="ARBA" id="ARBA00049972"/>
    </source>
</evidence>
<dbReference type="SUPFAM" id="SSF52949">
    <property type="entry name" value="Macro domain-like"/>
    <property type="match status" value="1"/>
</dbReference>
<dbReference type="RefSeq" id="WP_380056696.1">
    <property type="nucleotide sequence ID" value="NZ_JBHLTC010000041.1"/>
</dbReference>
<evidence type="ECO:0000256" key="7">
    <source>
        <dbReference type="ARBA" id="ARBA00050021"/>
    </source>
</evidence>
<evidence type="ECO:0000256" key="8">
    <source>
        <dbReference type="ARBA" id="ARBA00050061"/>
    </source>
</evidence>
<proteinExistence type="inferred from homology"/>
<dbReference type="PANTHER" id="PTHR11963:SF23">
    <property type="entry name" value="CYTOSOL AMINOPEPTIDASE"/>
    <property type="match status" value="1"/>
</dbReference>
<evidence type="ECO:0000313" key="11">
    <source>
        <dbReference type="Proteomes" id="UP001589890"/>
    </source>
</evidence>
<comment type="similarity">
    <text evidence="1">Belongs to the peptidase M17 family.</text>
</comment>
<comment type="caution">
    <text evidence="10">The sequence shown here is derived from an EMBL/GenBank/DDBJ whole genome shotgun (WGS) entry which is preliminary data.</text>
</comment>
<evidence type="ECO:0000256" key="2">
    <source>
        <dbReference type="ARBA" id="ARBA00022438"/>
    </source>
</evidence>
<keyword evidence="11" id="KW-1185">Reference proteome</keyword>
<comment type="function">
    <text evidence="6">Presumably involved in the processing and regular turnover of intracellular proteins. Catalyzes the removal of unsubstituted N-terminal amino acids from various peptides.</text>
</comment>
<dbReference type="PRINTS" id="PR00481">
    <property type="entry name" value="LAMNOPPTDASE"/>
</dbReference>
<accession>A0ABV6QWX7</accession>
<evidence type="ECO:0000256" key="5">
    <source>
        <dbReference type="ARBA" id="ARBA00033172"/>
    </source>
</evidence>
<dbReference type="PANTHER" id="PTHR11963">
    <property type="entry name" value="LEUCINE AMINOPEPTIDASE-RELATED"/>
    <property type="match status" value="1"/>
</dbReference>
<dbReference type="InterPro" id="IPR000819">
    <property type="entry name" value="Peptidase_M17_C"/>
</dbReference>
<keyword evidence="2" id="KW-0031">Aminopeptidase</keyword>
<keyword evidence="4" id="KW-0378">Hydrolase</keyword>
<gene>
    <name evidence="10" type="ORF">ACFFGN_34075</name>
</gene>
<dbReference type="EMBL" id="JBHLTC010000041">
    <property type="protein sequence ID" value="MFC0629143.1"/>
    <property type="molecule type" value="Genomic_DNA"/>
</dbReference>
<reference evidence="10 11" key="1">
    <citation type="submission" date="2024-09" db="EMBL/GenBank/DDBJ databases">
        <authorList>
            <person name="Sun Q."/>
            <person name="Mori K."/>
        </authorList>
    </citation>
    <scope>NUCLEOTIDE SEQUENCE [LARGE SCALE GENOMIC DNA]</scope>
    <source>
        <strain evidence="10 11">CGMCC 1.15906</strain>
    </source>
</reference>
<dbReference type="CDD" id="cd00433">
    <property type="entry name" value="Peptidase_M17"/>
    <property type="match status" value="1"/>
</dbReference>
<dbReference type="Pfam" id="PF00883">
    <property type="entry name" value="Peptidase_M17"/>
    <property type="match status" value="1"/>
</dbReference>
<dbReference type="Gene3D" id="3.40.630.10">
    <property type="entry name" value="Zn peptidases"/>
    <property type="match status" value="1"/>
</dbReference>
<evidence type="ECO:0000256" key="4">
    <source>
        <dbReference type="ARBA" id="ARBA00022801"/>
    </source>
</evidence>
<feature type="domain" description="Cytosol aminopeptidase" evidence="9">
    <location>
        <begin position="348"/>
        <end position="355"/>
    </location>
</feature>
<dbReference type="InterPro" id="IPR043472">
    <property type="entry name" value="Macro_dom-like"/>
</dbReference>
<evidence type="ECO:0000313" key="10">
    <source>
        <dbReference type="EMBL" id="MFC0629143.1"/>
    </source>
</evidence>
<keyword evidence="3" id="KW-0645">Protease</keyword>
<dbReference type="PROSITE" id="PS00631">
    <property type="entry name" value="CYTOSOL_AP"/>
    <property type="match status" value="1"/>
</dbReference>
<dbReference type="SUPFAM" id="SSF53187">
    <property type="entry name" value="Zn-dependent exopeptidases"/>
    <property type="match status" value="1"/>
</dbReference>